<evidence type="ECO:0000313" key="3">
    <source>
        <dbReference type="EMBL" id="STY72125.1"/>
    </source>
</evidence>
<dbReference type="CDD" id="cd00293">
    <property type="entry name" value="USP-like"/>
    <property type="match status" value="1"/>
</dbReference>
<comment type="similarity">
    <text evidence="1">Belongs to the universal stress protein A family.</text>
</comment>
<dbReference type="InterPro" id="IPR006015">
    <property type="entry name" value="Universal_stress_UspA"/>
</dbReference>
<dbReference type="Proteomes" id="UP000255234">
    <property type="component" value="Unassembled WGS sequence"/>
</dbReference>
<dbReference type="PANTHER" id="PTHR46268:SF6">
    <property type="entry name" value="UNIVERSAL STRESS PROTEIN UP12"/>
    <property type="match status" value="1"/>
</dbReference>
<organism evidence="3 4">
    <name type="scientific">Megamonas hypermegale</name>
    <dbReference type="NCBI Taxonomy" id="158847"/>
    <lineage>
        <taxon>Bacteria</taxon>
        <taxon>Bacillati</taxon>
        <taxon>Bacillota</taxon>
        <taxon>Negativicutes</taxon>
        <taxon>Selenomonadales</taxon>
        <taxon>Selenomonadaceae</taxon>
        <taxon>Megamonas</taxon>
    </lineage>
</organism>
<reference evidence="3 4" key="1">
    <citation type="submission" date="2018-06" db="EMBL/GenBank/DDBJ databases">
        <authorList>
            <consortium name="Pathogen Informatics"/>
            <person name="Doyle S."/>
        </authorList>
    </citation>
    <scope>NUCLEOTIDE SEQUENCE [LARGE SCALE GENOMIC DNA]</scope>
    <source>
        <strain evidence="3 4">NCTC10571</strain>
    </source>
</reference>
<gene>
    <name evidence="3" type="ORF">NCTC10571_02315</name>
</gene>
<proteinExistence type="inferred from homology"/>
<evidence type="ECO:0000313" key="4">
    <source>
        <dbReference type="Proteomes" id="UP000255234"/>
    </source>
</evidence>
<evidence type="ECO:0000259" key="2">
    <source>
        <dbReference type="Pfam" id="PF00582"/>
    </source>
</evidence>
<protein>
    <submittedName>
        <fullName evidence="3">Universal stress protein UspE</fullName>
    </submittedName>
</protein>
<dbReference type="EMBL" id="UGPP01000001">
    <property type="protein sequence ID" value="STY72125.1"/>
    <property type="molecule type" value="Genomic_DNA"/>
</dbReference>
<name>A0A378NW77_9FIRM</name>
<accession>A0A378NW77</accession>
<dbReference type="Pfam" id="PF00582">
    <property type="entry name" value="Usp"/>
    <property type="match status" value="1"/>
</dbReference>
<dbReference type="InterPro" id="IPR014729">
    <property type="entry name" value="Rossmann-like_a/b/a_fold"/>
</dbReference>
<dbReference type="RefSeq" id="WP_115152197.1">
    <property type="nucleotide sequence ID" value="NZ_UGPP01000001.1"/>
</dbReference>
<dbReference type="AlphaFoldDB" id="A0A378NW77"/>
<dbReference type="InterPro" id="IPR006016">
    <property type="entry name" value="UspA"/>
</dbReference>
<dbReference type="PRINTS" id="PR01438">
    <property type="entry name" value="UNVRSLSTRESS"/>
</dbReference>
<evidence type="ECO:0000256" key="1">
    <source>
        <dbReference type="ARBA" id="ARBA00008791"/>
    </source>
</evidence>
<dbReference type="Gene3D" id="3.40.50.620">
    <property type="entry name" value="HUPs"/>
    <property type="match status" value="1"/>
</dbReference>
<sequence>MPNIQQIVVPINGTAESFKALSLASDLAKIYQAQICLLLVTYFSTETDDKSTYSSWLATPLTGSVSRYAESVFLRAKDLLPANIDISTHHLSGQPASKILEFTKTHNIDLIIMGCRKLNLFSSILNGSTSRQILEKSTCPVIIVK</sequence>
<feature type="domain" description="UspA" evidence="2">
    <location>
        <begin position="4"/>
        <end position="145"/>
    </location>
</feature>
<dbReference type="SUPFAM" id="SSF52402">
    <property type="entry name" value="Adenine nucleotide alpha hydrolases-like"/>
    <property type="match status" value="1"/>
</dbReference>
<dbReference type="PANTHER" id="PTHR46268">
    <property type="entry name" value="STRESS RESPONSE PROTEIN NHAX"/>
    <property type="match status" value="1"/>
</dbReference>